<accession>A0A2K1IIV3</accession>
<sequence>MPAWHQKPHRLAMEPTQHRVQYLPEGLVPVAHHNLTTNCRTMPQRGHHEPTFSGGSLCTCICGHLYVCITRLL</sequence>
<organism evidence="1">
    <name type="scientific">Physcomitrium patens</name>
    <name type="common">Spreading-leaved earth moss</name>
    <name type="synonym">Physcomitrella patens</name>
    <dbReference type="NCBI Taxonomy" id="3218"/>
    <lineage>
        <taxon>Eukaryota</taxon>
        <taxon>Viridiplantae</taxon>
        <taxon>Streptophyta</taxon>
        <taxon>Embryophyta</taxon>
        <taxon>Bryophyta</taxon>
        <taxon>Bryophytina</taxon>
        <taxon>Bryopsida</taxon>
        <taxon>Funariidae</taxon>
        <taxon>Funariales</taxon>
        <taxon>Funariaceae</taxon>
        <taxon>Physcomitrium</taxon>
    </lineage>
</organism>
<protein>
    <submittedName>
        <fullName evidence="1 2">Uncharacterized protein</fullName>
    </submittedName>
</protein>
<evidence type="ECO:0000313" key="3">
    <source>
        <dbReference type="Proteomes" id="UP000006727"/>
    </source>
</evidence>
<name>A0A2K1IIV3_PHYPA</name>
<dbReference type="EnsemblPlants" id="Pp3c23_10831V3.1">
    <property type="protein sequence ID" value="PAC:32950053.CDS.1"/>
    <property type="gene ID" value="Pp3c23_10831"/>
</dbReference>
<evidence type="ECO:0000313" key="2">
    <source>
        <dbReference type="EnsemblPlants" id="PAC:32950053.CDS.1"/>
    </source>
</evidence>
<reference evidence="1 3" key="2">
    <citation type="journal article" date="2018" name="Plant J.">
        <title>The Physcomitrella patens chromosome-scale assembly reveals moss genome structure and evolution.</title>
        <authorList>
            <person name="Lang D."/>
            <person name="Ullrich K.K."/>
            <person name="Murat F."/>
            <person name="Fuchs J."/>
            <person name="Jenkins J."/>
            <person name="Haas F.B."/>
            <person name="Piednoel M."/>
            <person name="Gundlach H."/>
            <person name="Van Bel M."/>
            <person name="Meyberg R."/>
            <person name="Vives C."/>
            <person name="Morata J."/>
            <person name="Symeonidi A."/>
            <person name="Hiss M."/>
            <person name="Muchero W."/>
            <person name="Kamisugi Y."/>
            <person name="Saleh O."/>
            <person name="Blanc G."/>
            <person name="Decker E.L."/>
            <person name="van Gessel N."/>
            <person name="Grimwood J."/>
            <person name="Hayes R.D."/>
            <person name="Graham S.W."/>
            <person name="Gunter L.E."/>
            <person name="McDaniel S.F."/>
            <person name="Hoernstein S.N.W."/>
            <person name="Larsson A."/>
            <person name="Li F.W."/>
            <person name="Perroud P.F."/>
            <person name="Phillips J."/>
            <person name="Ranjan P."/>
            <person name="Rokshar D.S."/>
            <person name="Rothfels C.J."/>
            <person name="Schneider L."/>
            <person name="Shu S."/>
            <person name="Stevenson D.W."/>
            <person name="Thummler F."/>
            <person name="Tillich M."/>
            <person name="Villarreal Aguilar J.C."/>
            <person name="Widiez T."/>
            <person name="Wong G.K."/>
            <person name="Wymore A."/>
            <person name="Zhang Y."/>
            <person name="Zimmer A.D."/>
            <person name="Quatrano R.S."/>
            <person name="Mayer K.F.X."/>
            <person name="Goodstein D."/>
            <person name="Casacuberta J.M."/>
            <person name="Vandepoele K."/>
            <person name="Reski R."/>
            <person name="Cuming A.C."/>
            <person name="Tuskan G.A."/>
            <person name="Maumus F."/>
            <person name="Salse J."/>
            <person name="Schmutz J."/>
            <person name="Rensing S.A."/>
        </authorList>
    </citation>
    <scope>NUCLEOTIDE SEQUENCE [LARGE SCALE GENOMIC DNA]</scope>
    <source>
        <strain evidence="2 3">cv. Gransden 2004</strain>
    </source>
</reference>
<dbReference type="EMBL" id="ABEU02000023">
    <property type="protein sequence ID" value="PNR29204.1"/>
    <property type="molecule type" value="Genomic_DNA"/>
</dbReference>
<dbReference type="Proteomes" id="UP000006727">
    <property type="component" value="Chromosome 23"/>
</dbReference>
<gene>
    <name evidence="1" type="ORF">PHYPA_027896</name>
</gene>
<dbReference type="InParanoid" id="A0A2K1IIV3"/>
<reference evidence="2" key="3">
    <citation type="submission" date="2020-12" db="UniProtKB">
        <authorList>
            <consortium name="EnsemblPlants"/>
        </authorList>
    </citation>
    <scope>IDENTIFICATION</scope>
</reference>
<proteinExistence type="predicted"/>
<reference evidence="1 3" key="1">
    <citation type="journal article" date="2008" name="Science">
        <title>The Physcomitrella genome reveals evolutionary insights into the conquest of land by plants.</title>
        <authorList>
            <person name="Rensing S."/>
            <person name="Lang D."/>
            <person name="Zimmer A."/>
            <person name="Terry A."/>
            <person name="Salamov A."/>
            <person name="Shapiro H."/>
            <person name="Nishiyama T."/>
            <person name="Perroud P.-F."/>
            <person name="Lindquist E."/>
            <person name="Kamisugi Y."/>
            <person name="Tanahashi T."/>
            <person name="Sakakibara K."/>
            <person name="Fujita T."/>
            <person name="Oishi K."/>
            <person name="Shin-I T."/>
            <person name="Kuroki Y."/>
            <person name="Toyoda A."/>
            <person name="Suzuki Y."/>
            <person name="Hashimoto A."/>
            <person name="Yamaguchi K."/>
            <person name="Sugano A."/>
            <person name="Kohara Y."/>
            <person name="Fujiyama A."/>
            <person name="Anterola A."/>
            <person name="Aoki S."/>
            <person name="Ashton N."/>
            <person name="Barbazuk W.B."/>
            <person name="Barker E."/>
            <person name="Bennetzen J."/>
            <person name="Bezanilla M."/>
            <person name="Blankenship R."/>
            <person name="Cho S.H."/>
            <person name="Dutcher S."/>
            <person name="Estelle M."/>
            <person name="Fawcett J.A."/>
            <person name="Gundlach H."/>
            <person name="Hanada K."/>
            <person name="Heyl A."/>
            <person name="Hicks K.A."/>
            <person name="Hugh J."/>
            <person name="Lohr M."/>
            <person name="Mayer K."/>
            <person name="Melkozernov A."/>
            <person name="Murata T."/>
            <person name="Nelson D."/>
            <person name="Pils B."/>
            <person name="Prigge M."/>
            <person name="Reiss B."/>
            <person name="Renner T."/>
            <person name="Rombauts S."/>
            <person name="Rushton P."/>
            <person name="Sanderfoot A."/>
            <person name="Schween G."/>
            <person name="Shiu S.-H."/>
            <person name="Stueber K."/>
            <person name="Theodoulou F.L."/>
            <person name="Tu H."/>
            <person name="Van de Peer Y."/>
            <person name="Verrier P.J."/>
            <person name="Waters E."/>
            <person name="Wood A."/>
            <person name="Yang L."/>
            <person name="Cove D."/>
            <person name="Cuming A."/>
            <person name="Hasebe M."/>
            <person name="Lucas S."/>
            <person name="Mishler D.B."/>
            <person name="Reski R."/>
            <person name="Grigoriev I."/>
            <person name="Quatrano R.S."/>
            <person name="Boore J.L."/>
        </authorList>
    </citation>
    <scope>NUCLEOTIDE SEQUENCE [LARGE SCALE GENOMIC DNA]</scope>
    <source>
        <strain evidence="2 3">cv. Gransden 2004</strain>
    </source>
</reference>
<dbReference type="AlphaFoldDB" id="A0A2K1IIV3"/>
<evidence type="ECO:0000313" key="1">
    <source>
        <dbReference type="EMBL" id="PNR29204.1"/>
    </source>
</evidence>
<keyword evidence="3" id="KW-1185">Reference proteome</keyword>
<dbReference type="Gramene" id="Pp3c23_10831V3.1">
    <property type="protein sequence ID" value="PAC:32950053.CDS.1"/>
    <property type="gene ID" value="Pp3c23_10831"/>
</dbReference>